<gene>
    <name evidence="2" type="ORF">FXN61_11820</name>
</gene>
<evidence type="ECO:0000313" key="2">
    <source>
        <dbReference type="EMBL" id="NKE57484.1"/>
    </source>
</evidence>
<sequence>AWAPSGSNIQPWHLYVVTGQPLVELKKCTAERHHRLTAAGDGQDRGARTATATDEGHHSATIGRWALAQVAESAHQGAALDRQFEHSVGAQCHGRGPGRIAVVDHQHAGAAGEAGVQAGGDGGRVQQHQRRCVPLRAQRRDVGCAGERAVGRGGYAEDLVEQVLVGEQGDGVGHGVHRRSS</sequence>
<organism evidence="2 3">
    <name type="scientific">Lentzea indica</name>
    <dbReference type="NCBI Taxonomy" id="2604800"/>
    <lineage>
        <taxon>Bacteria</taxon>
        <taxon>Bacillati</taxon>
        <taxon>Actinomycetota</taxon>
        <taxon>Actinomycetes</taxon>
        <taxon>Pseudonocardiales</taxon>
        <taxon>Pseudonocardiaceae</taxon>
        <taxon>Lentzea</taxon>
    </lineage>
</organism>
<dbReference type="SUPFAM" id="SSF55469">
    <property type="entry name" value="FMN-dependent nitroreductase-like"/>
    <property type="match status" value="1"/>
</dbReference>
<accession>A0ABX1FFF5</accession>
<evidence type="ECO:0008006" key="4">
    <source>
        <dbReference type="Google" id="ProtNLM"/>
    </source>
</evidence>
<dbReference type="EMBL" id="VSRL01000032">
    <property type="protein sequence ID" value="NKE57484.1"/>
    <property type="molecule type" value="Genomic_DNA"/>
</dbReference>
<feature type="region of interest" description="Disordered" evidence="1">
    <location>
        <begin position="36"/>
        <end position="58"/>
    </location>
</feature>
<comment type="caution">
    <text evidence="2">The sequence shown here is derived from an EMBL/GenBank/DDBJ whole genome shotgun (WGS) entry which is preliminary data.</text>
</comment>
<protein>
    <recommendedName>
        <fullName evidence="4">Nitroreductase family protein</fullName>
    </recommendedName>
</protein>
<dbReference type="Gene3D" id="3.40.109.10">
    <property type="entry name" value="NADH Oxidase"/>
    <property type="match status" value="1"/>
</dbReference>
<evidence type="ECO:0000313" key="3">
    <source>
        <dbReference type="Proteomes" id="UP001515943"/>
    </source>
</evidence>
<name>A0ABX1FFF5_9PSEU</name>
<keyword evidence="3" id="KW-1185">Reference proteome</keyword>
<feature type="non-terminal residue" evidence="2">
    <location>
        <position position="1"/>
    </location>
</feature>
<reference evidence="2 3" key="1">
    <citation type="submission" date="2019-08" db="EMBL/GenBank/DDBJ databases">
        <title>Lentzea from Indian Himalayas.</title>
        <authorList>
            <person name="Mandal S."/>
            <person name="Mallick Gupta A."/>
            <person name="Maiti P.K."/>
            <person name="Sarkar J."/>
            <person name="Mandal S."/>
        </authorList>
    </citation>
    <scope>NUCLEOTIDE SEQUENCE [LARGE SCALE GENOMIC DNA]</scope>
    <source>
        <strain evidence="2 3">PSKA42</strain>
    </source>
</reference>
<dbReference type="Proteomes" id="UP001515943">
    <property type="component" value="Unassembled WGS sequence"/>
</dbReference>
<proteinExistence type="predicted"/>
<dbReference type="InterPro" id="IPR000415">
    <property type="entry name" value="Nitroreductase-like"/>
</dbReference>
<evidence type="ECO:0000256" key="1">
    <source>
        <dbReference type="SAM" id="MobiDB-lite"/>
    </source>
</evidence>